<feature type="transmembrane region" description="Helical" evidence="2">
    <location>
        <begin position="225"/>
        <end position="242"/>
    </location>
</feature>
<evidence type="ECO:0000313" key="4">
    <source>
        <dbReference type="EMBL" id="KAJ8537747.1"/>
    </source>
</evidence>
<accession>A0A9Q1R300</accession>
<proteinExistence type="inferred from homology"/>
<dbReference type="PRINTS" id="PR00153">
    <property type="entry name" value="CSAPPISMRASE"/>
</dbReference>
<dbReference type="Proteomes" id="UP001152561">
    <property type="component" value="Unassembled WGS sequence"/>
</dbReference>
<keyword evidence="2" id="KW-0812">Transmembrane</keyword>
<evidence type="ECO:0000256" key="1">
    <source>
        <dbReference type="ARBA" id="ARBA00044504"/>
    </source>
</evidence>
<evidence type="ECO:0000256" key="2">
    <source>
        <dbReference type="SAM" id="Phobius"/>
    </source>
</evidence>
<organism evidence="4 5">
    <name type="scientific">Anisodus acutangulus</name>
    <dbReference type="NCBI Taxonomy" id="402998"/>
    <lineage>
        <taxon>Eukaryota</taxon>
        <taxon>Viridiplantae</taxon>
        <taxon>Streptophyta</taxon>
        <taxon>Embryophyta</taxon>
        <taxon>Tracheophyta</taxon>
        <taxon>Spermatophyta</taxon>
        <taxon>Magnoliopsida</taxon>
        <taxon>eudicotyledons</taxon>
        <taxon>Gunneridae</taxon>
        <taxon>Pentapetalae</taxon>
        <taxon>asterids</taxon>
        <taxon>lamiids</taxon>
        <taxon>Solanales</taxon>
        <taxon>Solanaceae</taxon>
        <taxon>Solanoideae</taxon>
        <taxon>Hyoscyameae</taxon>
        <taxon>Anisodus</taxon>
    </lineage>
</organism>
<feature type="transmembrane region" description="Helical" evidence="2">
    <location>
        <begin position="254"/>
        <end position="272"/>
    </location>
</feature>
<keyword evidence="2" id="KW-0472">Membrane</keyword>
<dbReference type="OrthoDB" id="271386at2759"/>
<comment type="similarity">
    <text evidence="1">Belongs to the major facilitator superfamily. Phosphate:H(+) symporter (TC 2.A.1.9) family.</text>
</comment>
<comment type="caution">
    <text evidence="4">The sequence shown here is derived from an EMBL/GenBank/DDBJ whole genome shotgun (WGS) entry which is preliminary data.</text>
</comment>
<evidence type="ECO:0000313" key="5">
    <source>
        <dbReference type="Proteomes" id="UP001152561"/>
    </source>
</evidence>
<dbReference type="InterPro" id="IPR029000">
    <property type="entry name" value="Cyclophilin-like_dom_sf"/>
</dbReference>
<dbReference type="SUPFAM" id="SSF103473">
    <property type="entry name" value="MFS general substrate transporter"/>
    <property type="match status" value="1"/>
</dbReference>
<feature type="transmembrane region" description="Helical" evidence="2">
    <location>
        <begin position="386"/>
        <end position="409"/>
    </location>
</feature>
<name>A0A9Q1R300_9SOLA</name>
<gene>
    <name evidence="4" type="ORF">K7X08_014287</name>
</gene>
<dbReference type="Gene3D" id="2.40.100.10">
    <property type="entry name" value="Cyclophilin-like"/>
    <property type="match status" value="1"/>
</dbReference>
<feature type="transmembrane region" description="Helical" evidence="2">
    <location>
        <begin position="158"/>
        <end position="181"/>
    </location>
</feature>
<dbReference type="PROSITE" id="PS50072">
    <property type="entry name" value="CSA_PPIASE_2"/>
    <property type="match status" value="1"/>
</dbReference>
<dbReference type="PANTHER" id="PTHR47269:SF1">
    <property type="entry name" value="PEPTIDYL-PROLYL CIS-TRANS ISOMERASE CYP21-4"/>
    <property type="match status" value="1"/>
</dbReference>
<feature type="domain" description="PPIase cyclophilin-type" evidence="3">
    <location>
        <begin position="549"/>
        <end position="691"/>
    </location>
</feature>
<dbReference type="SUPFAM" id="SSF50891">
    <property type="entry name" value="Cyclophilin-like"/>
    <property type="match status" value="1"/>
</dbReference>
<feature type="transmembrane region" description="Helical" evidence="2">
    <location>
        <begin position="187"/>
        <end position="204"/>
    </location>
</feature>
<feature type="transmembrane region" description="Helical" evidence="2">
    <location>
        <begin position="481"/>
        <end position="504"/>
    </location>
</feature>
<keyword evidence="5" id="KW-1185">Reference proteome</keyword>
<keyword evidence="2" id="KW-1133">Transmembrane helix</keyword>
<evidence type="ECO:0000259" key="3">
    <source>
        <dbReference type="PROSITE" id="PS50072"/>
    </source>
</evidence>
<feature type="transmembrane region" description="Helical" evidence="2">
    <location>
        <begin position="91"/>
        <end position="113"/>
    </location>
</feature>
<feature type="transmembrane region" description="Helical" evidence="2">
    <location>
        <begin position="28"/>
        <end position="52"/>
    </location>
</feature>
<dbReference type="Pfam" id="PF00160">
    <property type="entry name" value="Pro_isomerase"/>
    <property type="match status" value="1"/>
</dbReference>
<dbReference type="InterPro" id="IPR010658">
    <property type="entry name" value="Nodulin-like"/>
</dbReference>
<reference evidence="5" key="1">
    <citation type="journal article" date="2023" name="Proc. Natl. Acad. Sci. U.S.A.">
        <title>Genomic and structural basis for evolution of tropane alkaloid biosynthesis.</title>
        <authorList>
            <person name="Wanga Y.-J."/>
            <person name="Taina T."/>
            <person name="Yua J.-Y."/>
            <person name="Lia J."/>
            <person name="Xua B."/>
            <person name="Chenc J."/>
            <person name="D'Auriad J.C."/>
            <person name="Huanga J.-P."/>
            <person name="Huanga S.-X."/>
        </authorList>
    </citation>
    <scope>NUCLEOTIDE SEQUENCE [LARGE SCALE GENOMIC DNA]</scope>
    <source>
        <strain evidence="5">cv. KIB-2019</strain>
    </source>
</reference>
<dbReference type="CDD" id="cd00317">
    <property type="entry name" value="cyclophilin"/>
    <property type="match status" value="1"/>
</dbReference>
<dbReference type="InterPro" id="IPR036259">
    <property type="entry name" value="MFS_trans_sf"/>
</dbReference>
<dbReference type="EMBL" id="JAJAGQ010000017">
    <property type="protein sequence ID" value="KAJ8537747.1"/>
    <property type="molecule type" value="Genomic_DNA"/>
</dbReference>
<dbReference type="Pfam" id="PF06813">
    <property type="entry name" value="Nodulin-like"/>
    <property type="match status" value="1"/>
</dbReference>
<protein>
    <recommendedName>
        <fullName evidence="3">PPIase cyclophilin-type domain-containing protein</fullName>
    </recommendedName>
</protein>
<dbReference type="InterPro" id="IPR002130">
    <property type="entry name" value="Cyclophilin-type_PPIase_dom"/>
</dbReference>
<feature type="transmembrane region" description="Helical" evidence="2">
    <location>
        <begin position="342"/>
        <end position="366"/>
    </location>
</feature>
<sequence length="695" mass="78059">MVNTKPMNEHGGLNCMASFGHHVFTGRWFMVFASLLVMSMAGATYMFGLYSGEIKSSLGYDQTTLNLLSFFKDLGGNVGIISGLINEVTPPWVVLFIGAIMNFFGYFMIWLSVSGHIAKPAIWQMCLYFCIGANSQTFANTGALVTCVKNFPESRGSLLGLLKGFVGLSGAIITQLYHAFYGNNGKSLILLIGWLPAVVSCIFLRTVRILKVVRQANETKIFYKLLYISLGLAGFIMLVIIIQNRINFTRLEYAGSAAIVLIMLFAPLIVVFQEEIKLWNIKQQALNDLQLKVVSENPPSVELTQSQKLAQTQGEYEEKPTSCFSNVFNPPPRGEDYTILQALFSIDMIILFTATTFGVGGTLTAIDNLGQIGKALGYPEKSITTFVSLVSIWNYLGRVVSGFVSEIFLTKTRKFYKGDIYKKFREQAIVIDDPEQIVKRTTKSNQFYHRDLYLQGVGLMAKIKPQALLLQSKKKKGPSRISVPTIMLYGLVVAMMVFFLFATYRHWSRRSMIQTHDDLSTTEGDNPFIEHKRSDVDGPKYAFISTSKGLINVELYKDGSPDIVDEFVDFCQKGHFKGMQFNRVIKHFVIHGSKIDKPEATENWTSRGKHYSRLDTSLKHEAFMLGTSKTKHEGGGFDLFITTAPIPDLNDKINVFGRVIKGEDIVQEIEEVDTDDHYRPKTPVQINEVTLKYNT</sequence>
<dbReference type="AlphaFoldDB" id="A0A9Q1R300"/>
<dbReference type="PANTHER" id="PTHR47269">
    <property type="entry name" value="PEPTIDYL-PROLYL CIS-TRANS ISOMERASE CYP21-4"/>
    <property type="match status" value="1"/>
</dbReference>
<dbReference type="GO" id="GO:0003755">
    <property type="term" value="F:peptidyl-prolyl cis-trans isomerase activity"/>
    <property type="evidence" value="ECO:0007669"/>
    <property type="project" value="InterPro"/>
</dbReference>